<dbReference type="EMBL" id="JQ844214">
    <property type="protein sequence ID" value="AGS52841.1"/>
    <property type="molecule type" value="Genomic_DNA"/>
</dbReference>
<dbReference type="AlphaFoldDB" id="A0A806KLU7"/>
<evidence type="ECO:0000313" key="1">
    <source>
        <dbReference type="EMBL" id="AGS52841.1"/>
    </source>
</evidence>
<name>A0A806KLU7_9BACT</name>
<organism evidence="1">
    <name type="scientific">uncultured bacterium contig00011</name>
    <dbReference type="NCBI Taxonomy" id="1181503"/>
    <lineage>
        <taxon>Bacteria</taxon>
        <taxon>environmental samples</taxon>
    </lineage>
</organism>
<accession>A0A806KLU7</accession>
<proteinExistence type="predicted"/>
<reference evidence="1" key="1">
    <citation type="submission" date="2012-03" db="EMBL/GenBank/DDBJ databases">
        <title>Functional metagenomics reveals considerable lignocellulase gene clusters in the gut microbiome of a wood-feeding higher termite.</title>
        <authorList>
            <person name="Liu N."/>
        </authorList>
    </citation>
    <scope>NUCLEOTIDE SEQUENCE</scope>
</reference>
<sequence>MRHSGSITLREKSKPSTLYTTAVPAAICITDSWHMGNFSLFAKVLERIAVALGIEVYELFAVKSSPESSMERLHKDIIKEIRQVIVEELEKALADKHQN</sequence>
<protein>
    <submittedName>
        <fullName evidence="1">Uncharacterized protein</fullName>
    </submittedName>
</protein>